<organism evidence="1 2">
    <name type="scientific">Roseibium alexandrii</name>
    <dbReference type="NCBI Taxonomy" id="388408"/>
    <lineage>
        <taxon>Bacteria</taxon>
        <taxon>Pseudomonadati</taxon>
        <taxon>Pseudomonadota</taxon>
        <taxon>Alphaproteobacteria</taxon>
        <taxon>Hyphomicrobiales</taxon>
        <taxon>Stappiaceae</taxon>
        <taxon>Roseibium</taxon>
    </lineage>
</organism>
<accession>A0A0M6ZNN8</accession>
<dbReference type="OrthoDB" id="7678776at2"/>
<evidence type="ECO:0000313" key="2">
    <source>
        <dbReference type="Proteomes" id="UP000053235"/>
    </source>
</evidence>
<keyword evidence="2" id="KW-1185">Reference proteome</keyword>
<sequence length="82" mass="9585">MQHHFQNLFGFKSDDQISFDLPETQRLDPVRLRADIDAANLSEMWNMILTLDYAVQDVSDLPPEKQEEFLNVMSLLLTAFNR</sequence>
<evidence type="ECO:0000313" key="1">
    <source>
        <dbReference type="EMBL" id="CTQ63842.1"/>
    </source>
</evidence>
<protein>
    <submittedName>
        <fullName evidence="1">Uncharacterized protein</fullName>
    </submittedName>
</protein>
<proteinExistence type="predicted"/>
<dbReference type="RefSeq" id="WP_055670128.1">
    <property type="nucleotide sequence ID" value="NZ_CXWD01000001.1"/>
</dbReference>
<gene>
    <name evidence="1" type="ORF">LAX5112_00086</name>
</gene>
<name>A0A0M6ZNN8_9HYPH</name>
<dbReference type="EMBL" id="CXWD01000001">
    <property type="protein sequence ID" value="CTQ63842.1"/>
    <property type="molecule type" value="Genomic_DNA"/>
</dbReference>
<dbReference type="AlphaFoldDB" id="A0A0M6ZNN8"/>
<dbReference type="Proteomes" id="UP000053235">
    <property type="component" value="Unassembled WGS sequence"/>
</dbReference>
<reference evidence="2" key="1">
    <citation type="submission" date="2015-07" db="EMBL/GenBank/DDBJ databases">
        <authorList>
            <person name="Rodrigo-Torres Lidia"/>
            <person name="Arahal R.David."/>
        </authorList>
    </citation>
    <scope>NUCLEOTIDE SEQUENCE [LARGE SCALE GENOMIC DNA]</scope>
    <source>
        <strain evidence="2">CECT 5112</strain>
    </source>
</reference>